<feature type="domain" description="NPH3" evidence="3">
    <location>
        <begin position="1"/>
        <end position="199"/>
    </location>
</feature>
<evidence type="ECO:0000313" key="5">
    <source>
        <dbReference type="Proteomes" id="UP000008694"/>
    </source>
</evidence>
<evidence type="ECO:0000259" key="3">
    <source>
        <dbReference type="PROSITE" id="PS51649"/>
    </source>
</evidence>
<dbReference type="InterPro" id="IPR027356">
    <property type="entry name" value="NPH3_dom"/>
</dbReference>
<dbReference type="eggNOG" id="ENOG502QUA3">
    <property type="taxonomic scope" value="Eukaryota"/>
</dbReference>
<keyword evidence="1" id="KW-0833">Ubl conjugation pathway</keyword>
<protein>
    <submittedName>
        <fullName evidence="4">Predicted protein</fullName>
    </submittedName>
</protein>
<dbReference type="UniPathway" id="UPA00143"/>
<proteinExistence type="inferred from homology"/>
<comment type="similarity">
    <text evidence="2">Belongs to the NPH3 family.</text>
</comment>
<evidence type="ECO:0000256" key="1">
    <source>
        <dbReference type="ARBA" id="ARBA00022786"/>
    </source>
</evidence>
<reference evidence="5" key="1">
    <citation type="journal article" date="2011" name="Nat. Genet.">
        <title>The Arabidopsis lyrata genome sequence and the basis of rapid genome size change.</title>
        <authorList>
            <person name="Hu T.T."/>
            <person name="Pattyn P."/>
            <person name="Bakker E.G."/>
            <person name="Cao J."/>
            <person name="Cheng J.-F."/>
            <person name="Clark R.M."/>
            <person name="Fahlgren N."/>
            <person name="Fawcett J.A."/>
            <person name="Grimwood J."/>
            <person name="Gundlach H."/>
            <person name="Haberer G."/>
            <person name="Hollister J.D."/>
            <person name="Ossowski S."/>
            <person name="Ottilar R.P."/>
            <person name="Salamov A.A."/>
            <person name="Schneeberger K."/>
            <person name="Spannagl M."/>
            <person name="Wang X."/>
            <person name="Yang L."/>
            <person name="Nasrallah M.E."/>
            <person name="Bergelson J."/>
            <person name="Carrington J.C."/>
            <person name="Gaut B.S."/>
            <person name="Schmutz J."/>
            <person name="Mayer K.F.X."/>
            <person name="Van de Peer Y."/>
            <person name="Grigoriev I.V."/>
            <person name="Nordborg M."/>
            <person name="Weigel D."/>
            <person name="Guo Y.-L."/>
        </authorList>
    </citation>
    <scope>NUCLEOTIDE SEQUENCE [LARGE SCALE GENOMIC DNA]</scope>
    <source>
        <strain evidence="5">cv. MN47</strain>
    </source>
</reference>
<accession>D7KL66</accession>
<dbReference type="AlphaFoldDB" id="D7KL66"/>
<dbReference type="PANTHER" id="PTHR32370">
    <property type="entry name" value="OS12G0117600 PROTEIN"/>
    <property type="match status" value="1"/>
</dbReference>
<feature type="non-terminal residue" evidence="4">
    <location>
        <position position="1"/>
    </location>
</feature>
<dbReference type="InterPro" id="IPR043454">
    <property type="entry name" value="NPH3/RPT2-like"/>
</dbReference>
<evidence type="ECO:0000256" key="2">
    <source>
        <dbReference type="PROSITE-ProRule" id="PRU00982"/>
    </source>
</evidence>
<dbReference type="HOGENOM" id="CLU_1375329_0_0_1"/>
<dbReference type="GO" id="GO:0016567">
    <property type="term" value="P:protein ubiquitination"/>
    <property type="evidence" value="ECO:0007669"/>
    <property type="project" value="UniProtKB-UniPathway"/>
</dbReference>
<dbReference type="EMBL" id="GL348713">
    <property type="protein sequence ID" value="EFH70128.1"/>
    <property type="molecule type" value="Genomic_DNA"/>
</dbReference>
<organism evidence="5">
    <name type="scientific">Arabidopsis lyrata subsp. lyrata</name>
    <name type="common">Lyre-leaved rock-cress</name>
    <dbReference type="NCBI Taxonomy" id="81972"/>
    <lineage>
        <taxon>Eukaryota</taxon>
        <taxon>Viridiplantae</taxon>
        <taxon>Streptophyta</taxon>
        <taxon>Embryophyta</taxon>
        <taxon>Tracheophyta</taxon>
        <taxon>Spermatophyta</taxon>
        <taxon>Magnoliopsida</taxon>
        <taxon>eudicotyledons</taxon>
        <taxon>Gunneridae</taxon>
        <taxon>Pentapetalae</taxon>
        <taxon>rosids</taxon>
        <taxon>malvids</taxon>
        <taxon>Brassicales</taxon>
        <taxon>Brassicaceae</taxon>
        <taxon>Camelineae</taxon>
        <taxon>Arabidopsis</taxon>
    </lineage>
</organism>
<dbReference type="Gramene" id="Al_scaffold_0001_3645">
    <property type="protein sequence ID" value="Al_scaffold_0001_3645"/>
    <property type="gene ID" value="Al_scaffold_0001_3645"/>
</dbReference>
<keyword evidence="5" id="KW-1185">Reference proteome</keyword>
<evidence type="ECO:0000313" key="4">
    <source>
        <dbReference type="EMBL" id="EFH70128.1"/>
    </source>
</evidence>
<dbReference type="PROSITE" id="PS51649">
    <property type="entry name" value="NPH3"/>
    <property type="match status" value="1"/>
</dbReference>
<dbReference type="Proteomes" id="UP000008694">
    <property type="component" value="Unassembled WGS sequence"/>
</dbReference>
<sequence>ILRSNRKPPSSSSTAVSENEQRELLETITSNLPLDKSFISSTRFLFGLLRTAIILNASEICRATLDDLLVPSYSYLNETLYDVDLVERILAHFLDTLEQSNTAVVEADGKSLSLMLVGKLIDGFLAEIASDANLKSDKFYNLAISLPDQARLYDDGLYRAVNVYLKAHPWVSEAEREKICGVMDCQKLTLETCTHAAQN</sequence>
<dbReference type="STRING" id="81972.D7KL66"/>
<gene>
    <name evidence="4" type="ORF">ARALYDRAFT_681322</name>
</gene>
<name>D7KL66_ARALL</name>
<dbReference type="Pfam" id="PF03000">
    <property type="entry name" value="NPH3"/>
    <property type="match status" value="1"/>
</dbReference>